<keyword evidence="5 10" id="KW-0812">Transmembrane</keyword>
<evidence type="ECO:0000256" key="4">
    <source>
        <dbReference type="ARBA" id="ARBA00022519"/>
    </source>
</evidence>
<feature type="region of interest" description="Disordered" evidence="9">
    <location>
        <begin position="157"/>
        <end position="193"/>
    </location>
</feature>
<feature type="domain" description="PDZ" evidence="11">
    <location>
        <begin position="206"/>
        <end position="276"/>
    </location>
</feature>
<evidence type="ECO:0000256" key="10">
    <source>
        <dbReference type="SAM" id="Phobius"/>
    </source>
</evidence>
<dbReference type="EMBL" id="RAXZ01000047">
    <property type="protein sequence ID" value="RKG47799.1"/>
    <property type="molecule type" value="Genomic_DNA"/>
</dbReference>
<comment type="caution">
    <text evidence="12">The sequence shown here is derived from an EMBL/GenBank/DDBJ whole genome shotgun (WGS) entry which is preliminary data.</text>
</comment>
<dbReference type="AlphaFoldDB" id="A0A3A8FNJ8"/>
<dbReference type="RefSeq" id="WP_120368355.1">
    <property type="nucleotide sequence ID" value="NZ_RAXZ01000047.1"/>
</dbReference>
<organism evidence="12 13">
    <name type="scientific">Acinetobacter cumulans</name>
    <dbReference type="NCBI Taxonomy" id="2136182"/>
    <lineage>
        <taxon>Bacteria</taxon>
        <taxon>Pseudomonadati</taxon>
        <taxon>Pseudomonadota</taxon>
        <taxon>Gammaproteobacteria</taxon>
        <taxon>Moraxellales</taxon>
        <taxon>Moraxellaceae</taxon>
        <taxon>Acinetobacter</taxon>
    </lineage>
</organism>
<evidence type="ECO:0000256" key="7">
    <source>
        <dbReference type="ARBA" id="ARBA00022989"/>
    </source>
</evidence>
<evidence type="ECO:0000256" key="3">
    <source>
        <dbReference type="ARBA" id="ARBA00022475"/>
    </source>
</evidence>
<dbReference type="GO" id="GO:0005886">
    <property type="term" value="C:plasma membrane"/>
    <property type="evidence" value="ECO:0007669"/>
    <property type="project" value="UniProtKB-SubCell"/>
</dbReference>
<evidence type="ECO:0000259" key="11">
    <source>
        <dbReference type="SMART" id="SM00228"/>
    </source>
</evidence>
<evidence type="ECO:0000256" key="1">
    <source>
        <dbReference type="ARBA" id="ARBA00004533"/>
    </source>
</evidence>
<dbReference type="Pfam" id="PF13180">
    <property type="entry name" value="PDZ_2"/>
    <property type="match status" value="1"/>
</dbReference>
<name>A0A3A8FNJ8_9GAMM</name>
<accession>A0A3A8FNJ8</accession>
<reference evidence="12 13" key="1">
    <citation type="submission" date="2018-09" db="EMBL/GenBank/DDBJ databases">
        <title>The draft genome of Acinetobacter spp. strains.</title>
        <authorList>
            <person name="Qin J."/>
            <person name="Feng Y."/>
            <person name="Zong Z."/>
        </authorList>
    </citation>
    <scope>NUCLEOTIDE SEQUENCE [LARGE SCALE GENOMIC DNA]</scope>
    <source>
        <strain evidence="12 13">WCHAc060002</strain>
    </source>
</reference>
<feature type="compositionally biased region" description="Polar residues" evidence="9">
    <location>
        <begin position="166"/>
        <end position="193"/>
    </location>
</feature>
<feature type="transmembrane region" description="Helical" evidence="10">
    <location>
        <begin position="21"/>
        <end position="43"/>
    </location>
</feature>
<dbReference type="InterPro" id="IPR036034">
    <property type="entry name" value="PDZ_sf"/>
</dbReference>
<dbReference type="InterPro" id="IPR001478">
    <property type="entry name" value="PDZ"/>
</dbReference>
<gene>
    <name evidence="12" type="ORF">D7V64_16265</name>
</gene>
<dbReference type="Gene3D" id="2.30.42.10">
    <property type="match status" value="1"/>
</dbReference>
<evidence type="ECO:0000256" key="9">
    <source>
        <dbReference type="SAM" id="MobiDB-lite"/>
    </source>
</evidence>
<keyword evidence="4" id="KW-0997">Cell inner membrane</keyword>
<dbReference type="Proteomes" id="UP000281084">
    <property type="component" value="Unassembled WGS sequence"/>
</dbReference>
<evidence type="ECO:0000313" key="13">
    <source>
        <dbReference type="Proteomes" id="UP000281084"/>
    </source>
</evidence>
<dbReference type="SMART" id="SM00228">
    <property type="entry name" value="PDZ"/>
    <property type="match status" value="1"/>
</dbReference>
<evidence type="ECO:0000313" key="12">
    <source>
        <dbReference type="EMBL" id="RKG47799.1"/>
    </source>
</evidence>
<keyword evidence="2" id="KW-0813">Transport</keyword>
<keyword evidence="8 10" id="KW-0472">Membrane</keyword>
<sequence>MSAWMDKIKQLDLKQADRIAPVALAIAILILCWKLAALLWLLLAPPQVMQIERVELGSQQAQVPNISSFALFQEAANTSAADQQLNMSLQGVVQGYPSQFSSAVIKVNEVADRYRVGEMILGSNYSLSEVYWDRVILRNNSGAVRELKFKGMENGLDQPIVPELNPNASNSNTGASAPANTQNTQPSSAIGQAVQQIQENRDQYLQDMGIGSSANGSGYEVTARTPVGLRNKLGLQPGDRIMSLNGQTVGQGQTEAQLLEQARREGQVKLEIKRGDQVVTVQQDLK</sequence>
<evidence type="ECO:0000256" key="2">
    <source>
        <dbReference type="ARBA" id="ARBA00022448"/>
    </source>
</evidence>
<keyword evidence="6" id="KW-0653">Protein transport</keyword>
<dbReference type="InterPro" id="IPR024961">
    <property type="entry name" value="T2SS_GspC_N"/>
</dbReference>
<protein>
    <submittedName>
        <fullName evidence="12">General secretion pathway protein</fullName>
    </submittedName>
</protein>
<evidence type="ECO:0000256" key="6">
    <source>
        <dbReference type="ARBA" id="ARBA00022927"/>
    </source>
</evidence>
<dbReference type="Pfam" id="PF11356">
    <property type="entry name" value="T2SSC"/>
    <property type="match status" value="1"/>
</dbReference>
<keyword evidence="3" id="KW-1003">Cell membrane</keyword>
<dbReference type="GO" id="GO:0015031">
    <property type="term" value="P:protein transport"/>
    <property type="evidence" value="ECO:0007669"/>
    <property type="project" value="UniProtKB-KW"/>
</dbReference>
<dbReference type="SUPFAM" id="SSF50156">
    <property type="entry name" value="PDZ domain-like"/>
    <property type="match status" value="1"/>
</dbReference>
<dbReference type="Gene3D" id="2.30.30.830">
    <property type="match status" value="1"/>
</dbReference>
<proteinExistence type="predicted"/>
<evidence type="ECO:0000256" key="5">
    <source>
        <dbReference type="ARBA" id="ARBA00022692"/>
    </source>
</evidence>
<evidence type="ECO:0000256" key="8">
    <source>
        <dbReference type="ARBA" id="ARBA00023136"/>
    </source>
</evidence>
<keyword evidence="7 10" id="KW-1133">Transmembrane helix</keyword>
<comment type="subcellular location">
    <subcellularLocation>
        <location evidence="1">Cell inner membrane</location>
    </subcellularLocation>
</comment>